<organism evidence="2 3">
    <name type="scientific">Bacteroides thetaiotaomicron</name>
    <dbReference type="NCBI Taxonomy" id="818"/>
    <lineage>
        <taxon>Bacteria</taxon>
        <taxon>Pseudomonadati</taxon>
        <taxon>Bacteroidota</taxon>
        <taxon>Bacteroidia</taxon>
        <taxon>Bacteroidales</taxon>
        <taxon>Bacteroidaceae</taxon>
        <taxon>Bacteroides</taxon>
    </lineage>
</organism>
<reference evidence="2 3" key="1">
    <citation type="submission" date="2021-06" db="EMBL/GenBank/DDBJ databases">
        <title>Interrogation of the integrated mobile genetic elements in gut-associated Bacteroides with a consensus prediction approach.</title>
        <authorList>
            <person name="Campbell D.E."/>
            <person name="Leigh J.R."/>
            <person name="Kim T."/>
            <person name="England W."/>
            <person name="Whitaker R.J."/>
            <person name="Degnan P.H."/>
        </authorList>
    </citation>
    <scope>NUCLEOTIDE SEQUENCE [LARGE SCALE GENOMIC DNA]</scope>
    <source>
        <strain evidence="2 3">WAL8669</strain>
    </source>
</reference>
<keyword evidence="1" id="KW-0812">Transmembrane</keyword>
<sequence>MWLKLKIFLGYAILVLLSAFIVYQFRQEQMLRHTLRKEEKELVAIHSLTENSYIGLLDLSTHAETAVTWDDDDLREYSRKCHRVCDNLQFLKEYVHTPLQKKHIDSLCLLLWNKELLLSKAMHTFKELQGIGDIVQESIPSIVSTARKQAV</sequence>
<evidence type="ECO:0000313" key="3">
    <source>
        <dbReference type="Proteomes" id="UP001156218"/>
    </source>
</evidence>
<gene>
    <name evidence="2" type="ORF">KQP68_13265</name>
</gene>
<accession>A0ABD7TXZ9</accession>
<feature type="transmembrane region" description="Helical" evidence="1">
    <location>
        <begin position="6"/>
        <end position="25"/>
    </location>
</feature>
<dbReference type="AlphaFoldDB" id="A0ABD7TXZ9"/>
<proteinExistence type="predicted"/>
<dbReference type="Proteomes" id="UP001156218">
    <property type="component" value="Chromosome"/>
</dbReference>
<keyword evidence="1" id="KW-1133">Transmembrane helix</keyword>
<evidence type="ECO:0008006" key="4">
    <source>
        <dbReference type="Google" id="ProtNLM"/>
    </source>
</evidence>
<evidence type="ECO:0000256" key="1">
    <source>
        <dbReference type="SAM" id="Phobius"/>
    </source>
</evidence>
<keyword evidence="1" id="KW-0472">Membrane</keyword>
<dbReference type="EMBL" id="CP083680">
    <property type="protein sequence ID" value="UYU64560.1"/>
    <property type="molecule type" value="Genomic_DNA"/>
</dbReference>
<name>A0ABD7TXZ9_BACT4</name>
<evidence type="ECO:0000313" key="2">
    <source>
        <dbReference type="EMBL" id="UYU64560.1"/>
    </source>
</evidence>
<protein>
    <recommendedName>
        <fullName evidence="4">Two-component system sensor histidine kinase</fullName>
    </recommendedName>
</protein>